<dbReference type="RefSeq" id="WP_265382727.1">
    <property type="nucleotide sequence ID" value="NZ_CP110615.1"/>
</dbReference>
<sequence>MPGAPRWWRREADEAISAARDVKGRAAVTLLELDTVQRDVEHQVEEYADFAPADGPRLTSTWSPLRDEAFAATGAYLEVEQRFDLEADLSTEQARAAGQEFERVGRAMGEVARRVTAFGEQAEPRFSQVRAAVAQHTTLVRQLEPVLAAARQAVADARAAGLLTVDPDVELAAAETAASRAREGDAVHGLRAAADAARVATAHAEAARELAAGLPARREEVARRQSSTRTRLQITADRVATLPSTLSELRKRYSAAASADLSEVPDAVTRSLRRAEEHLARAAQLGREDTQRWGDAEVSLRAARAACTAAEDGAARALQRLSALDAVAKDPQPLLSATRRTVRDAQRFLLDSAPTLDARLAGVLDRLAERLDAAKESLARRDPTARVDHWSYLHELTDVADRAGDVVTEVRERRRPG</sequence>
<proteinExistence type="predicted"/>
<evidence type="ECO:0000313" key="1">
    <source>
        <dbReference type="EMBL" id="UZJ24620.1"/>
    </source>
</evidence>
<accession>A0ABY6NZ27</accession>
<evidence type="ECO:0000313" key="2">
    <source>
        <dbReference type="Proteomes" id="UP001164965"/>
    </source>
</evidence>
<dbReference type="Proteomes" id="UP001164965">
    <property type="component" value="Chromosome"/>
</dbReference>
<protein>
    <submittedName>
        <fullName evidence="1">Uncharacterized protein</fullName>
    </submittedName>
</protein>
<dbReference type="EMBL" id="CP110615">
    <property type="protein sequence ID" value="UZJ24620.1"/>
    <property type="molecule type" value="Genomic_DNA"/>
</dbReference>
<reference evidence="1" key="1">
    <citation type="submission" date="2022-10" db="EMBL/GenBank/DDBJ databases">
        <title>Rhodococcus sp.75.</title>
        <authorList>
            <person name="Sun M."/>
        </authorList>
    </citation>
    <scope>NUCLEOTIDE SEQUENCE</scope>
    <source>
        <strain evidence="1">75</strain>
    </source>
</reference>
<gene>
    <name evidence="1" type="ORF">RHODO2019_16080</name>
</gene>
<keyword evidence="2" id="KW-1185">Reference proteome</keyword>
<name>A0ABY6NZ27_9NOCA</name>
<organism evidence="1 2">
    <name type="scientific">Rhodococcus antarcticus</name>
    <dbReference type="NCBI Taxonomy" id="2987751"/>
    <lineage>
        <taxon>Bacteria</taxon>
        <taxon>Bacillati</taxon>
        <taxon>Actinomycetota</taxon>
        <taxon>Actinomycetes</taxon>
        <taxon>Mycobacteriales</taxon>
        <taxon>Nocardiaceae</taxon>
        <taxon>Rhodococcus</taxon>
    </lineage>
</organism>